<feature type="domain" description="AAA+ ATPase" evidence="5">
    <location>
        <begin position="994"/>
        <end position="1153"/>
    </location>
</feature>
<dbReference type="SMART" id="SM00382">
    <property type="entry name" value="AAA"/>
    <property type="match status" value="2"/>
</dbReference>
<dbReference type="InterPro" id="IPR044974">
    <property type="entry name" value="Disease_R_plants"/>
</dbReference>
<dbReference type="InterPro" id="IPR058192">
    <property type="entry name" value="WHD_ROQ1-like"/>
</dbReference>
<dbReference type="Pfam" id="PF00931">
    <property type="entry name" value="NB-ARC"/>
    <property type="match status" value="2"/>
</dbReference>
<protein>
    <recommendedName>
        <fullName evidence="5">AAA+ ATPase domain-containing protein</fullName>
    </recommendedName>
</protein>
<evidence type="ECO:0000256" key="4">
    <source>
        <dbReference type="SAM" id="SignalP"/>
    </source>
</evidence>
<gene>
    <name evidence="6" type="primary">A09p015650.1_BraROA</name>
    <name evidence="6" type="ORF">IGI04_034161</name>
</gene>
<dbReference type="InterPro" id="IPR042197">
    <property type="entry name" value="Apaf_helical"/>
</dbReference>
<dbReference type="InterPro" id="IPR003593">
    <property type="entry name" value="AAA+_ATPase"/>
</dbReference>
<keyword evidence="4" id="KW-0732">Signal</keyword>
<keyword evidence="7" id="KW-1185">Reference proteome</keyword>
<feature type="non-terminal residue" evidence="6">
    <location>
        <position position="1"/>
    </location>
</feature>
<evidence type="ECO:0000256" key="3">
    <source>
        <dbReference type="ARBA" id="ARBA00023027"/>
    </source>
</evidence>
<dbReference type="EMBL" id="JADBGQ010000008">
    <property type="protein sequence ID" value="KAG5382691.1"/>
    <property type="molecule type" value="Genomic_DNA"/>
</dbReference>
<feature type="signal peptide" evidence="4">
    <location>
        <begin position="1"/>
        <end position="24"/>
    </location>
</feature>
<feature type="domain" description="AAA+ ATPase" evidence="5">
    <location>
        <begin position="85"/>
        <end position="226"/>
    </location>
</feature>
<dbReference type="Pfam" id="PF23282">
    <property type="entry name" value="WHD_ROQ1"/>
    <property type="match status" value="2"/>
</dbReference>
<dbReference type="SUPFAM" id="SSF52058">
    <property type="entry name" value="L domain-like"/>
    <property type="match status" value="2"/>
</dbReference>
<keyword evidence="1" id="KW-0433">Leucine-rich repeat</keyword>
<dbReference type="PRINTS" id="PR00364">
    <property type="entry name" value="DISEASERSIST"/>
</dbReference>
<evidence type="ECO:0000313" key="6">
    <source>
        <dbReference type="EMBL" id="KAG5382691.1"/>
    </source>
</evidence>
<dbReference type="InterPro" id="IPR002182">
    <property type="entry name" value="NB-ARC"/>
</dbReference>
<name>A0ABQ7LA74_BRACM</name>
<evidence type="ECO:0000256" key="1">
    <source>
        <dbReference type="ARBA" id="ARBA00022614"/>
    </source>
</evidence>
<dbReference type="Gene3D" id="3.40.50.300">
    <property type="entry name" value="P-loop containing nucleotide triphosphate hydrolases"/>
    <property type="match status" value="2"/>
</dbReference>
<organism evidence="6 7">
    <name type="scientific">Brassica rapa subsp. trilocularis</name>
    <dbReference type="NCBI Taxonomy" id="1813537"/>
    <lineage>
        <taxon>Eukaryota</taxon>
        <taxon>Viridiplantae</taxon>
        <taxon>Streptophyta</taxon>
        <taxon>Embryophyta</taxon>
        <taxon>Tracheophyta</taxon>
        <taxon>Spermatophyta</taxon>
        <taxon>Magnoliopsida</taxon>
        <taxon>eudicotyledons</taxon>
        <taxon>Gunneridae</taxon>
        <taxon>Pentapetalae</taxon>
        <taxon>rosids</taxon>
        <taxon>malvids</taxon>
        <taxon>Brassicales</taxon>
        <taxon>Brassicaceae</taxon>
        <taxon>Brassiceae</taxon>
        <taxon>Brassica</taxon>
    </lineage>
</organism>
<dbReference type="Pfam" id="PF07725">
    <property type="entry name" value="LRR_3"/>
    <property type="match status" value="1"/>
</dbReference>
<dbReference type="PANTHER" id="PTHR11017:SF225">
    <property type="entry name" value="ADP-RIBOSYL CYCLASE_CYCLIC ADP-RIBOSE HYDROLASE-RELATED"/>
    <property type="match status" value="1"/>
</dbReference>
<feature type="chain" id="PRO_5047165900" description="AAA+ ATPase domain-containing protein" evidence="4">
    <location>
        <begin position="25"/>
        <end position="1584"/>
    </location>
</feature>
<dbReference type="SUPFAM" id="SSF52540">
    <property type="entry name" value="P-loop containing nucleoside triphosphate hydrolases"/>
    <property type="match status" value="2"/>
</dbReference>
<proteinExistence type="predicted"/>
<dbReference type="PANTHER" id="PTHR11017">
    <property type="entry name" value="LEUCINE-RICH REPEAT-CONTAINING PROTEIN"/>
    <property type="match status" value="1"/>
</dbReference>
<comment type="caution">
    <text evidence="6">The sequence shown here is derived from an EMBL/GenBank/DDBJ whole genome shotgun (WGS) entry which is preliminary data.</text>
</comment>
<keyword evidence="3" id="KW-0520">NAD</keyword>
<dbReference type="InterPro" id="IPR011713">
    <property type="entry name" value="Leu-rich_rpt_3"/>
</dbReference>
<dbReference type="Gene3D" id="3.80.10.10">
    <property type="entry name" value="Ribonuclease Inhibitor"/>
    <property type="match status" value="3"/>
</dbReference>
<accession>A0ABQ7LA74</accession>
<reference evidence="6 7" key="1">
    <citation type="submission" date="2021-03" db="EMBL/GenBank/DDBJ databases">
        <authorList>
            <person name="King G.J."/>
            <person name="Bancroft I."/>
            <person name="Baten A."/>
            <person name="Bloomfield J."/>
            <person name="Borpatragohain P."/>
            <person name="He Z."/>
            <person name="Irish N."/>
            <person name="Irwin J."/>
            <person name="Liu K."/>
            <person name="Mauleon R.P."/>
            <person name="Moore J."/>
            <person name="Morris R."/>
            <person name="Ostergaard L."/>
            <person name="Wang B."/>
            <person name="Wells R."/>
        </authorList>
    </citation>
    <scope>NUCLEOTIDE SEQUENCE [LARGE SCALE GENOMIC DNA]</scope>
    <source>
        <strain evidence="6">R-o-18</strain>
        <tissue evidence="6">Leaf</tissue>
    </source>
</reference>
<sequence length="1584" mass="180071">AHPETFIATLLSWLPLLLPRVAHGDTASSLASTDPTDKESEMIEKIARDVSNKLNATVSRDFEDMVGIEAHLDKMQSLLHSDEDGAMIVGICGPAGIGKTTIARALHSRLSSGFQLTCFMENLRGSCNSGGLDEYGLKLRLQELLLSKIFNQNGMRIYHLGAIPERLCDLKVLIILDDVDDLQQLEALADETNWFGDGSRIIVTTEDQELLEQHGITNIYHVDLPTEIEARKIFCRYAFRQSLAPYGYENLAERATELCGNLPFGLRVMGSMLRGKKEDDWESILCRLENSNIPKIDAVLRVGYDSLHEKDQILFHLIAVFFNYENDGHVKTMLADSGLDVRLGLKTLAYKSLIKISSEGEVVMHKLLQQVGRQAIQRQEPWKRQILIDTDDIRDVLENDSGSRSLMGISFDISTIKDDMDISARVFKSMRTLRFLRVYNTRCDTNVRVHLPEDMEFPPRLKLLHWEVYPRKCLPRTFCPEHLVELHLTDTQLEQLWEGTQPLTSLKKMVLVSCLCLKELPDLANATNLEILDVCGCQSLVEIHSSVGNLHRLQSLDMIFCKKLQVVPTLFNLTSLESLVIMGSYQMRELPDISTTIRELSIPETMLEEFLESTRLWSHLQCLEIFGCAITHQFIAHPSQRNLMLVRSVTGIERIPDCIKCLHGLKELSIYGCPKLASLPELPRSLTTLTVYKCPSLETLEPFPFGSRIEDLSFLDCFRLGRKARRLITQQSSRVMVEDQVIELLCHILINGCPMKSTLKNKFDVEITIQLEHLIIFPSTLLTVDRRPEQYSEILFEFSTTSQDIEVIECGVQILRDKTDIRSSYGSCESNSEQLLELELEDDLDYDAPRVDTIKDFAKFLPSLLIFLSNRHRVHLYESWLVGRTRHHQKEMKFPSKEVSTDLSVQSCEVTNFSLTVAPQLVCLLFHSLVSFSSVSHLNLMFVRDKESEMIEKIARDVSNKLNSTVSRDFEDMVGIEAHLEKMQSLLNLDDEGGAMFVGICGPAGIGKTTIARALHSRLSSGFQLTCFMENLRGSCNSGGLDEYGLKLRLQELLLSKIFNQNGMRIYHLGAIPERLCDQKVLIILDDVDDLQQLEALADETKWFGDGSRIIVTSEDQELLEQHNINKTYIVDFPSKVDARQIFCRIAFRQLSAPHGFEKLVERVVSLCSNLPLGLRVMGSSLRRKKVDDWEAILQRLENSLNRDIEGVLRVGYDNLHKDDQFLFQLIACFFNYQDDDRVKAMLVDSNLDVRLGLKTLSYKSLIQISAEGTIVMHKLLQQVGREAVHLQEPRKRQILIDAHQICDVLENDYDSASVMGISFDTSTIPNGVCISAQAFRRMRDLRFLSIYETRRDPNVRVHLPEDMSFPPLLRLLHWEVYPGKCLPHTLRPEHLVELCFVNSKLEQLWQGIQEVPDLSNATHLKRLNLTGCWSLVEIPSSIGDLHKLEELEINVCISLQVFPSHLNLASLETLKMVGCWQLRKIPYVSTNIKSLVIGDTMLEEFPESVRLWSHLQSLNIYGSLLTVPLLQEFSLATVERIPDWIKDLNGLKFLYIAVCPKLASLPELPRELQQLIFSTSPTASSCA</sequence>
<dbReference type="Gene3D" id="1.10.8.430">
    <property type="entry name" value="Helical domain of apoptotic protease-activating factors"/>
    <property type="match status" value="2"/>
</dbReference>
<keyword evidence="2" id="KW-0677">Repeat</keyword>
<dbReference type="InterPro" id="IPR027417">
    <property type="entry name" value="P-loop_NTPase"/>
</dbReference>
<dbReference type="InterPro" id="IPR032675">
    <property type="entry name" value="LRR_dom_sf"/>
</dbReference>
<evidence type="ECO:0000313" key="7">
    <source>
        <dbReference type="Proteomes" id="UP000823674"/>
    </source>
</evidence>
<evidence type="ECO:0000259" key="5">
    <source>
        <dbReference type="SMART" id="SM00382"/>
    </source>
</evidence>
<evidence type="ECO:0000256" key="2">
    <source>
        <dbReference type="ARBA" id="ARBA00022737"/>
    </source>
</evidence>
<dbReference type="Proteomes" id="UP000823674">
    <property type="component" value="Chromosome A09"/>
</dbReference>